<feature type="binding site" evidence="14">
    <location>
        <begin position="202"/>
        <end position="204"/>
    </location>
    <ligand>
        <name>S-adenosyl-L-methionine</name>
        <dbReference type="ChEBI" id="CHEBI:59789"/>
    </ligand>
</feature>
<dbReference type="SFLD" id="SFLDS00029">
    <property type="entry name" value="Radical_SAM"/>
    <property type="match status" value="1"/>
</dbReference>
<dbReference type="InterPro" id="IPR048641">
    <property type="entry name" value="RlmN_N"/>
</dbReference>
<evidence type="ECO:0000256" key="9">
    <source>
        <dbReference type="ARBA" id="ARBA00022694"/>
    </source>
</evidence>
<dbReference type="STRING" id="1325564.NSJP_0486"/>
<dbReference type="PANTHER" id="PTHR30544:SF5">
    <property type="entry name" value="RADICAL SAM CORE DOMAIN-CONTAINING PROTEIN"/>
    <property type="match status" value="1"/>
</dbReference>
<feature type="active site" description="Proton acceptor" evidence="14">
    <location>
        <position position="79"/>
    </location>
</feature>
<keyword evidence="5 14" id="KW-0698">rRNA processing</keyword>
<proteinExistence type="inferred from homology"/>
<keyword evidence="11 14" id="KW-0408">Iron</keyword>
<evidence type="ECO:0000256" key="7">
    <source>
        <dbReference type="ARBA" id="ARBA00022679"/>
    </source>
</evidence>
<dbReference type="Pfam" id="PF21016">
    <property type="entry name" value="RlmN_N"/>
    <property type="match status" value="1"/>
</dbReference>
<comment type="function">
    <text evidence="14">Specifically methylates position 2 of adenine 2503 in 23S rRNA and position 2 of adenine 37 in tRNAs.</text>
</comment>
<dbReference type="InterPro" id="IPR007197">
    <property type="entry name" value="rSAM"/>
</dbReference>
<feature type="active site" description="S-methylcysteine intermediate" evidence="14">
    <location>
        <position position="322"/>
    </location>
</feature>
<dbReference type="SFLD" id="SFLDF00275">
    <property type="entry name" value="adenosine_C2_methyltransferase"/>
    <property type="match status" value="1"/>
</dbReference>
<evidence type="ECO:0000313" key="16">
    <source>
        <dbReference type="EMBL" id="SLM46658.1"/>
    </source>
</evidence>
<evidence type="ECO:0000256" key="1">
    <source>
        <dbReference type="ARBA" id="ARBA00004496"/>
    </source>
</evidence>
<evidence type="ECO:0000256" key="2">
    <source>
        <dbReference type="ARBA" id="ARBA00007544"/>
    </source>
</evidence>
<feature type="domain" description="Radical SAM core" evidence="15">
    <location>
        <begin position="85"/>
        <end position="317"/>
    </location>
</feature>
<dbReference type="AlphaFoldDB" id="A0A1W1I0X9"/>
<dbReference type="GO" id="GO:0051539">
    <property type="term" value="F:4 iron, 4 sulfur cluster binding"/>
    <property type="evidence" value="ECO:0007669"/>
    <property type="project" value="UniProtKB-UniRule"/>
</dbReference>
<comment type="caution">
    <text evidence="14">Lacks conserved residue(s) required for the propagation of feature annotation.</text>
</comment>
<evidence type="ECO:0000256" key="8">
    <source>
        <dbReference type="ARBA" id="ARBA00022691"/>
    </source>
</evidence>
<evidence type="ECO:0000256" key="3">
    <source>
        <dbReference type="ARBA" id="ARBA00022485"/>
    </source>
</evidence>
<dbReference type="KEGG" id="nja:NSJP_0486"/>
<dbReference type="GO" id="GO:0046872">
    <property type="term" value="F:metal ion binding"/>
    <property type="evidence" value="ECO:0007669"/>
    <property type="project" value="UniProtKB-KW"/>
</dbReference>
<dbReference type="InterPro" id="IPR040072">
    <property type="entry name" value="Methyltransferase_A"/>
</dbReference>
<dbReference type="Gene3D" id="1.10.150.530">
    <property type="match status" value="1"/>
</dbReference>
<dbReference type="PIRSF" id="PIRSF006004">
    <property type="entry name" value="CHP00048"/>
    <property type="match status" value="1"/>
</dbReference>
<keyword evidence="6 14" id="KW-0489">Methyltransferase</keyword>
<evidence type="ECO:0000256" key="11">
    <source>
        <dbReference type="ARBA" id="ARBA00023004"/>
    </source>
</evidence>
<comment type="subcellular location">
    <subcellularLocation>
        <location evidence="1 14">Cytoplasm</location>
    </subcellularLocation>
</comment>
<keyword evidence="7 14" id="KW-0808">Transferase</keyword>
<feature type="binding site" evidence="14">
    <location>
        <begin position="148"/>
        <end position="149"/>
    </location>
    <ligand>
        <name>S-adenosyl-L-methionine</name>
        <dbReference type="ChEBI" id="CHEBI:59789"/>
    </ligand>
</feature>
<dbReference type="Pfam" id="PF04055">
    <property type="entry name" value="Radical_SAM"/>
    <property type="match status" value="1"/>
</dbReference>
<evidence type="ECO:0000256" key="14">
    <source>
        <dbReference type="HAMAP-Rule" id="MF_01849"/>
    </source>
</evidence>
<feature type="binding site" evidence="14">
    <location>
        <position position="279"/>
    </location>
    <ligand>
        <name>S-adenosyl-L-methionine</name>
        <dbReference type="ChEBI" id="CHEBI:59789"/>
    </ligand>
</feature>
<evidence type="ECO:0000256" key="4">
    <source>
        <dbReference type="ARBA" id="ARBA00022490"/>
    </source>
</evidence>
<dbReference type="PANTHER" id="PTHR30544">
    <property type="entry name" value="23S RRNA METHYLTRANSFERASE"/>
    <property type="match status" value="1"/>
</dbReference>
<evidence type="ECO:0000256" key="13">
    <source>
        <dbReference type="ARBA" id="ARBA00023157"/>
    </source>
</evidence>
<dbReference type="GO" id="GO:0019843">
    <property type="term" value="F:rRNA binding"/>
    <property type="evidence" value="ECO:0007669"/>
    <property type="project" value="UniProtKB-UniRule"/>
</dbReference>
<comment type="miscellaneous">
    <text evidence="14">Reaction proceeds by a ping-pong mechanism involving intermediate methylation of a conserved cysteine residue.</text>
</comment>
<dbReference type="InterPro" id="IPR013785">
    <property type="entry name" value="Aldolase_TIM"/>
</dbReference>
<feature type="binding site" evidence="14">
    <location>
        <position position="106"/>
    </location>
    <ligand>
        <name>[4Fe-4S] cluster</name>
        <dbReference type="ChEBI" id="CHEBI:49883"/>
        <note>4Fe-4S-S-AdoMet</note>
    </ligand>
</feature>
<feature type="binding site" evidence="14">
    <location>
        <position position="181"/>
    </location>
    <ligand>
        <name>S-adenosyl-L-methionine</name>
        <dbReference type="ChEBI" id="CHEBI:59789"/>
    </ligand>
</feature>
<dbReference type="NCBIfam" id="TIGR00048">
    <property type="entry name" value="rRNA_mod_RlmN"/>
    <property type="match status" value="1"/>
</dbReference>
<feature type="binding site" evidence="14">
    <location>
        <position position="103"/>
    </location>
    <ligand>
        <name>[4Fe-4S] cluster</name>
        <dbReference type="ChEBI" id="CHEBI:49883"/>
        <note>4Fe-4S-S-AdoMet</note>
    </ligand>
</feature>
<comment type="similarity">
    <text evidence="2 14">Belongs to the radical SAM superfamily. RlmN family.</text>
</comment>
<dbReference type="GO" id="GO:0000049">
    <property type="term" value="F:tRNA binding"/>
    <property type="evidence" value="ECO:0007669"/>
    <property type="project" value="UniProtKB-UniRule"/>
</dbReference>
<evidence type="ECO:0000256" key="6">
    <source>
        <dbReference type="ARBA" id="ARBA00022603"/>
    </source>
</evidence>
<reference evidence="16 17" key="1">
    <citation type="submission" date="2017-03" db="EMBL/GenBank/DDBJ databases">
        <authorList>
            <person name="Afonso C.L."/>
            <person name="Miller P.J."/>
            <person name="Scott M.A."/>
            <person name="Spackman E."/>
            <person name="Goraichik I."/>
            <person name="Dimitrov K.M."/>
            <person name="Suarez D.L."/>
            <person name="Swayne D.E."/>
        </authorList>
    </citation>
    <scope>NUCLEOTIDE SEQUENCE [LARGE SCALE GENOMIC DNA]</scope>
    <source>
        <strain evidence="16">Genome sequencing of Nitrospira japonica strain NJ11</strain>
    </source>
</reference>
<dbReference type="GO" id="GO:0002935">
    <property type="term" value="F:tRNA (adenine(37)-C2)-methyltransferase activity"/>
    <property type="evidence" value="ECO:0007669"/>
    <property type="project" value="UniProtKB-UniRule"/>
</dbReference>
<comment type="catalytic activity">
    <reaction evidence="14">
        <text>adenosine(37) in tRNA + 2 reduced [2Fe-2S]-[ferredoxin] + 2 S-adenosyl-L-methionine = 2-methyladenosine(37) in tRNA + 5'-deoxyadenosine + L-methionine + 2 oxidized [2Fe-2S]-[ferredoxin] + S-adenosyl-L-homocysteine</text>
        <dbReference type="Rhea" id="RHEA:43332"/>
        <dbReference type="Rhea" id="RHEA-COMP:10000"/>
        <dbReference type="Rhea" id="RHEA-COMP:10001"/>
        <dbReference type="Rhea" id="RHEA-COMP:10162"/>
        <dbReference type="Rhea" id="RHEA-COMP:10485"/>
        <dbReference type="ChEBI" id="CHEBI:17319"/>
        <dbReference type="ChEBI" id="CHEBI:33737"/>
        <dbReference type="ChEBI" id="CHEBI:33738"/>
        <dbReference type="ChEBI" id="CHEBI:57844"/>
        <dbReference type="ChEBI" id="CHEBI:57856"/>
        <dbReference type="ChEBI" id="CHEBI:59789"/>
        <dbReference type="ChEBI" id="CHEBI:74411"/>
        <dbReference type="ChEBI" id="CHEBI:74497"/>
        <dbReference type="EC" id="2.1.1.192"/>
    </reaction>
</comment>
<keyword evidence="9 14" id="KW-0819">tRNA processing</keyword>
<name>A0A1W1I0X9_9BACT</name>
<dbReference type="GO" id="GO:0030488">
    <property type="term" value="P:tRNA methylation"/>
    <property type="evidence" value="ECO:0007669"/>
    <property type="project" value="UniProtKB-UniRule"/>
</dbReference>
<accession>A0A1W1I0X9</accession>
<dbReference type="HAMAP" id="MF_01849">
    <property type="entry name" value="RNA_methyltr_RlmN"/>
    <property type="match status" value="1"/>
</dbReference>
<keyword evidence="13 14" id="KW-1015">Disulfide bond</keyword>
<evidence type="ECO:0000256" key="10">
    <source>
        <dbReference type="ARBA" id="ARBA00022723"/>
    </source>
</evidence>
<dbReference type="InterPro" id="IPR027492">
    <property type="entry name" value="RNA_MTrfase_RlmN"/>
</dbReference>
<dbReference type="Gene3D" id="3.20.20.70">
    <property type="entry name" value="Aldolase class I"/>
    <property type="match status" value="1"/>
</dbReference>
<dbReference type="CDD" id="cd01335">
    <property type="entry name" value="Radical_SAM"/>
    <property type="match status" value="1"/>
</dbReference>
<keyword evidence="3 14" id="KW-0004">4Fe-4S</keyword>
<dbReference type="SUPFAM" id="SSF102114">
    <property type="entry name" value="Radical SAM enzymes"/>
    <property type="match status" value="1"/>
</dbReference>
<sequence>MVEVVGQLGWPAYRAGQILRWLYQRRSTSVDQMTDLSRADRSTLRSATVIRRATACTVFRAADDTRKLVLTLEDGLNVEAVLIPDDDRLTLCVSTQVGCTLDCGFCLTGTMGLKRNLKPDEILDQVLTAQDQLGKSERITNLVFMGMGEPLANFENLADALARLTNRTWGLGFSPRRITVSTAGLASRLKDLAPLGVNLAISLNASTEVQRQRLMPAANGIASLRSLLAACRRYPLHPGRLLTFEYVVLAGVNDQIDDARRLTKLLRGLRYKINLIPFNEFPGSTFRRPADATVLAFQSVLKQGGIDVFIRKSRGRDVLGACGQLGNIQPSRGEAALTQIESRC</sequence>
<dbReference type="EC" id="2.1.1.192" evidence="14"/>
<keyword evidence="12 14" id="KW-0411">Iron-sulfur</keyword>
<keyword evidence="8 14" id="KW-0949">S-adenosyl-L-methionine</keyword>
<evidence type="ECO:0000256" key="5">
    <source>
        <dbReference type="ARBA" id="ARBA00022552"/>
    </source>
</evidence>
<dbReference type="SFLD" id="SFLDG01062">
    <property type="entry name" value="methyltransferase_(Class_A)"/>
    <property type="match status" value="1"/>
</dbReference>
<keyword evidence="17" id="KW-1185">Reference proteome</keyword>
<keyword evidence="10 14" id="KW-0479">Metal-binding</keyword>
<organism evidence="16 17">
    <name type="scientific">Nitrospira japonica</name>
    <dbReference type="NCBI Taxonomy" id="1325564"/>
    <lineage>
        <taxon>Bacteria</taxon>
        <taxon>Pseudomonadati</taxon>
        <taxon>Nitrospirota</taxon>
        <taxon>Nitrospiria</taxon>
        <taxon>Nitrospirales</taxon>
        <taxon>Nitrospiraceae</taxon>
        <taxon>Nitrospira</taxon>
    </lineage>
</organism>
<dbReference type="InterPro" id="IPR058240">
    <property type="entry name" value="rSAM_sf"/>
</dbReference>
<dbReference type="GO" id="GO:0070475">
    <property type="term" value="P:rRNA base methylation"/>
    <property type="evidence" value="ECO:0007669"/>
    <property type="project" value="UniProtKB-UniRule"/>
</dbReference>
<evidence type="ECO:0000313" key="17">
    <source>
        <dbReference type="Proteomes" id="UP000192042"/>
    </source>
</evidence>
<keyword evidence="4 14" id="KW-0963">Cytoplasm</keyword>
<dbReference type="EMBL" id="LT828648">
    <property type="protein sequence ID" value="SLM46658.1"/>
    <property type="molecule type" value="Genomic_DNA"/>
</dbReference>
<feature type="binding site" evidence="14">
    <location>
        <position position="99"/>
    </location>
    <ligand>
        <name>[4Fe-4S] cluster</name>
        <dbReference type="ChEBI" id="CHEBI:49883"/>
        <note>4Fe-4S-S-AdoMet</note>
    </ligand>
</feature>
<dbReference type="Proteomes" id="UP000192042">
    <property type="component" value="Chromosome I"/>
</dbReference>
<protein>
    <recommendedName>
        <fullName evidence="14">Probable dual-specificity RNA methyltransferase RlmN</fullName>
        <ecNumber evidence="14">2.1.1.192</ecNumber>
    </recommendedName>
    <alternativeName>
        <fullName evidence="14">23S rRNA (adenine(2503)-C(2))-methyltransferase</fullName>
    </alternativeName>
    <alternativeName>
        <fullName evidence="14">23S rRNA m2A2503 methyltransferase</fullName>
    </alternativeName>
    <alternativeName>
        <fullName evidence="14">Ribosomal RNA large subunit methyltransferase N</fullName>
    </alternativeName>
    <alternativeName>
        <fullName evidence="14">tRNA (adenine(37)-C(2))-methyltransferase</fullName>
    </alternativeName>
    <alternativeName>
        <fullName evidence="14">tRNA m2A37 methyltransferase</fullName>
    </alternativeName>
</protein>
<comment type="catalytic activity">
    <reaction evidence="14">
        <text>adenosine(2503) in 23S rRNA + 2 reduced [2Fe-2S]-[ferredoxin] + 2 S-adenosyl-L-methionine = 2-methyladenosine(2503) in 23S rRNA + 5'-deoxyadenosine + L-methionine + 2 oxidized [2Fe-2S]-[ferredoxin] + S-adenosyl-L-homocysteine</text>
        <dbReference type="Rhea" id="RHEA:42916"/>
        <dbReference type="Rhea" id="RHEA-COMP:10000"/>
        <dbReference type="Rhea" id="RHEA-COMP:10001"/>
        <dbReference type="Rhea" id="RHEA-COMP:10152"/>
        <dbReference type="Rhea" id="RHEA-COMP:10282"/>
        <dbReference type="ChEBI" id="CHEBI:17319"/>
        <dbReference type="ChEBI" id="CHEBI:33737"/>
        <dbReference type="ChEBI" id="CHEBI:33738"/>
        <dbReference type="ChEBI" id="CHEBI:57844"/>
        <dbReference type="ChEBI" id="CHEBI:57856"/>
        <dbReference type="ChEBI" id="CHEBI:59789"/>
        <dbReference type="ChEBI" id="CHEBI:74411"/>
        <dbReference type="ChEBI" id="CHEBI:74497"/>
        <dbReference type="EC" id="2.1.1.192"/>
    </reaction>
</comment>
<dbReference type="PROSITE" id="PS51918">
    <property type="entry name" value="RADICAL_SAM"/>
    <property type="match status" value="1"/>
</dbReference>
<gene>
    <name evidence="14 16" type="primary">rlmN</name>
    <name evidence="16" type="ORF">NSJP_0486</name>
</gene>
<evidence type="ECO:0000259" key="15">
    <source>
        <dbReference type="PROSITE" id="PS51918"/>
    </source>
</evidence>
<dbReference type="GO" id="GO:0070040">
    <property type="term" value="F:rRNA (adenine(2503)-C2-)-methyltransferase activity"/>
    <property type="evidence" value="ECO:0007669"/>
    <property type="project" value="UniProtKB-UniRule"/>
</dbReference>
<dbReference type="InterPro" id="IPR004383">
    <property type="entry name" value="rRNA_lsu_MTrfase_RlmN/Cfr"/>
</dbReference>
<comment type="cofactor">
    <cofactor evidence="14">
        <name>[4Fe-4S] cluster</name>
        <dbReference type="ChEBI" id="CHEBI:49883"/>
    </cofactor>
    <text evidence="14">Binds 1 [4Fe-4S] cluster. The cluster is coordinated with 3 cysteines and an exchangeable S-adenosyl-L-methionine.</text>
</comment>
<dbReference type="GO" id="GO:0005737">
    <property type="term" value="C:cytoplasm"/>
    <property type="evidence" value="ECO:0007669"/>
    <property type="project" value="UniProtKB-SubCell"/>
</dbReference>
<evidence type="ECO:0000256" key="12">
    <source>
        <dbReference type="ARBA" id="ARBA00023014"/>
    </source>
</evidence>